<evidence type="ECO:0000256" key="15">
    <source>
        <dbReference type="ARBA" id="ARBA00049902"/>
    </source>
</evidence>
<dbReference type="GO" id="GO:0005886">
    <property type="term" value="C:plasma membrane"/>
    <property type="evidence" value="ECO:0007669"/>
    <property type="project" value="TreeGrafter"/>
</dbReference>
<organism evidence="18 19">
    <name type="scientific">Candidatus Thermofonsia Clade 1 bacterium</name>
    <dbReference type="NCBI Taxonomy" id="2364210"/>
    <lineage>
        <taxon>Bacteria</taxon>
        <taxon>Bacillati</taxon>
        <taxon>Chloroflexota</taxon>
        <taxon>Candidatus Thermofontia</taxon>
        <taxon>Candidatus Thermofonsia Clade 1</taxon>
    </lineage>
</organism>
<comment type="caution">
    <text evidence="18">The sequence shown here is derived from an EMBL/GenBank/DDBJ whole genome shotgun (WGS) entry which is preliminary data.</text>
</comment>
<keyword evidence="8 17" id="KW-0472">Membrane</keyword>
<evidence type="ECO:0000256" key="16">
    <source>
        <dbReference type="ARBA" id="ARBA00049966"/>
    </source>
</evidence>
<keyword evidence="6" id="KW-0573">Peptidoglycan synthesis</keyword>
<evidence type="ECO:0000256" key="2">
    <source>
        <dbReference type="ARBA" id="ARBA00022676"/>
    </source>
</evidence>
<accession>A0A2M8P2E5</accession>
<evidence type="ECO:0000256" key="1">
    <source>
        <dbReference type="ARBA" id="ARBA00004141"/>
    </source>
</evidence>
<dbReference type="Pfam" id="PF01098">
    <property type="entry name" value="FTSW_RODA_SPOVE"/>
    <property type="match status" value="1"/>
</dbReference>
<dbReference type="AlphaFoldDB" id="A0A2M8P2E5"/>
<feature type="transmembrane region" description="Helical" evidence="17">
    <location>
        <begin position="326"/>
        <end position="351"/>
    </location>
</feature>
<evidence type="ECO:0000256" key="10">
    <source>
        <dbReference type="ARBA" id="ARBA00033270"/>
    </source>
</evidence>
<sequence>MTTLDALPPTLEELSEDEALLLEQRAAERRRRFAVTIDLYLVITVGILVAIGLMMVWSTTFFWSEPQSAIFMQQFRNAIFGFVVMFVLSYIDYRWWRRLAIPIMGVTLALLVAVLIFGETVFGARRAFFNGAVQPAELAALTVVMYMAAWLASKQSKIRQLTYGLLPFALLVGAVAGLIILEPDLSTAALILLTATVMFFLAGADWLQLAISFVAFILMGLVAISQFDYARARVENFFDLLRDPLLASDQAQNAIIGFLNGGLTGVGLGESRQKFENLSAPHTDAIFAVLGEELGLIGCAFVIGLFVVLMMRGFRIARNAPDTFGALLAAGITASIVLEAMFNIAVMASVIPFTGVPLPFISFGGSSLVSALAGIGVLLNISRVTARQAVPTRKVNETLSLPGMRGSITRVRHRFEQ</sequence>
<evidence type="ECO:0000256" key="8">
    <source>
        <dbReference type="ARBA" id="ARBA00023136"/>
    </source>
</evidence>
<evidence type="ECO:0000256" key="4">
    <source>
        <dbReference type="ARBA" id="ARBA00022692"/>
    </source>
</evidence>
<dbReference type="EC" id="2.4.99.28" evidence="14"/>
<feature type="transmembrane region" description="Helical" evidence="17">
    <location>
        <begin position="39"/>
        <end position="63"/>
    </location>
</feature>
<evidence type="ECO:0000256" key="7">
    <source>
        <dbReference type="ARBA" id="ARBA00022989"/>
    </source>
</evidence>
<dbReference type="GO" id="GO:0008360">
    <property type="term" value="P:regulation of cell shape"/>
    <property type="evidence" value="ECO:0007669"/>
    <property type="project" value="UniProtKB-KW"/>
</dbReference>
<evidence type="ECO:0000256" key="9">
    <source>
        <dbReference type="ARBA" id="ARBA00032370"/>
    </source>
</evidence>
<feature type="transmembrane region" description="Helical" evidence="17">
    <location>
        <begin position="187"/>
        <end position="204"/>
    </location>
</feature>
<keyword evidence="4 17" id="KW-0812">Transmembrane</keyword>
<dbReference type="PANTHER" id="PTHR30474:SF2">
    <property type="entry name" value="PEPTIDOGLYCAN GLYCOSYLTRANSFERASE FTSW-RELATED"/>
    <property type="match status" value="1"/>
</dbReference>
<keyword evidence="5" id="KW-0133">Cell shape</keyword>
<keyword evidence="7 17" id="KW-1133">Transmembrane helix</keyword>
<evidence type="ECO:0000313" key="18">
    <source>
        <dbReference type="EMBL" id="PJF31696.1"/>
    </source>
</evidence>
<evidence type="ECO:0000313" key="19">
    <source>
        <dbReference type="Proteomes" id="UP000228921"/>
    </source>
</evidence>
<proteinExistence type="inferred from homology"/>
<dbReference type="GO" id="GO:0008955">
    <property type="term" value="F:peptidoglycan glycosyltransferase activity"/>
    <property type="evidence" value="ECO:0007669"/>
    <property type="project" value="UniProtKB-EC"/>
</dbReference>
<feature type="transmembrane region" description="Helical" evidence="17">
    <location>
        <begin position="128"/>
        <end position="149"/>
    </location>
</feature>
<feature type="transmembrane region" description="Helical" evidence="17">
    <location>
        <begin position="161"/>
        <end position="181"/>
    </location>
</feature>
<comment type="similarity">
    <text evidence="11">Belongs to the SEDS family. FtsW subfamily.</text>
</comment>
<evidence type="ECO:0000256" key="13">
    <source>
        <dbReference type="ARBA" id="ARBA00041418"/>
    </source>
</evidence>
<evidence type="ECO:0000256" key="14">
    <source>
        <dbReference type="ARBA" id="ARBA00044770"/>
    </source>
</evidence>
<feature type="transmembrane region" description="Helical" evidence="17">
    <location>
        <begin position="209"/>
        <end position="227"/>
    </location>
</feature>
<name>A0A2M8P2E5_9CHLR</name>
<dbReference type="GO" id="GO:0009252">
    <property type="term" value="P:peptidoglycan biosynthetic process"/>
    <property type="evidence" value="ECO:0007669"/>
    <property type="project" value="UniProtKB-KW"/>
</dbReference>
<protein>
    <recommendedName>
        <fullName evidence="12">Probable peptidoglycan glycosyltransferase FtsW</fullName>
        <ecNumber evidence="14">2.4.99.28</ecNumber>
    </recommendedName>
    <alternativeName>
        <fullName evidence="13">Cell division protein FtsW</fullName>
    </alternativeName>
    <alternativeName>
        <fullName evidence="10">Cell wall polymerase</fullName>
    </alternativeName>
    <alternativeName>
        <fullName evidence="9">Peptidoglycan polymerase</fullName>
    </alternativeName>
</protein>
<feature type="transmembrane region" description="Helical" evidence="17">
    <location>
        <begin position="357"/>
        <end position="379"/>
    </location>
</feature>
<feature type="transmembrane region" description="Helical" evidence="17">
    <location>
        <begin position="75"/>
        <end position="93"/>
    </location>
</feature>
<keyword evidence="2" id="KW-0328">Glycosyltransferase</keyword>
<evidence type="ECO:0000256" key="17">
    <source>
        <dbReference type="SAM" id="Phobius"/>
    </source>
</evidence>
<dbReference type="PANTHER" id="PTHR30474">
    <property type="entry name" value="CELL CYCLE PROTEIN"/>
    <property type="match status" value="1"/>
</dbReference>
<comment type="function">
    <text evidence="16">Peptidoglycan polymerase that is essential for cell division.</text>
</comment>
<dbReference type="InterPro" id="IPR001182">
    <property type="entry name" value="FtsW/RodA"/>
</dbReference>
<comment type="catalytic activity">
    <reaction evidence="15">
        <text>[GlcNAc-(1-&gt;4)-Mur2Ac(oyl-L-Ala-gamma-D-Glu-L-Lys-D-Ala-D-Ala)](n)-di-trans,octa-cis-undecaprenyl diphosphate + beta-D-GlcNAc-(1-&gt;4)-Mur2Ac(oyl-L-Ala-gamma-D-Glu-L-Lys-D-Ala-D-Ala)-di-trans,octa-cis-undecaprenyl diphosphate = [GlcNAc-(1-&gt;4)-Mur2Ac(oyl-L-Ala-gamma-D-Glu-L-Lys-D-Ala-D-Ala)](n+1)-di-trans,octa-cis-undecaprenyl diphosphate + di-trans,octa-cis-undecaprenyl diphosphate + H(+)</text>
        <dbReference type="Rhea" id="RHEA:23708"/>
        <dbReference type="Rhea" id="RHEA-COMP:9602"/>
        <dbReference type="Rhea" id="RHEA-COMP:9603"/>
        <dbReference type="ChEBI" id="CHEBI:15378"/>
        <dbReference type="ChEBI" id="CHEBI:58405"/>
        <dbReference type="ChEBI" id="CHEBI:60033"/>
        <dbReference type="ChEBI" id="CHEBI:78435"/>
        <dbReference type="EC" id="2.4.99.28"/>
    </reaction>
</comment>
<dbReference type="GO" id="GO:0032153">
    <property type="term" value="C:cell division site"/>
    <property type="evidence" value="ECO:0007669"/>
    <property type="project" value="TreeGrafter"/>
</dbReference>
<evidence type="ECO:0000256" key="6">
    <source>
        <dbReference type="ARBA" id="ARBA00022984"/>
    </source>
</evidence>
<comment type="subcellular location">
    <subcellularLocation>
        <location evidence="1">Membrane</location>
        <topology evidence="1">Multi-pass membrane protein</topology>
    </subcellularLocation>
</comment>
<evidence type="ECO:0000256" key="11">
    <source>
        <dbReference type="ARBA" id="ARBA00038053"/>
    </source>
</evidence>
<dbReference type="EMBL" id="PGTK01000002">
    <property type="protein sequence ID" value="PJF31696.1"/>
    <property type="molecule type" value="Genomic_DNA"/>
</dbReference>
<evidence type="ECO:0000256" key="5">
    <source>
        <dbReference type="ARBA" id="ARBA00022960"/>
    </source>
</evidence>
<gene>
    <name evidence="18" type="ORF">CUN51_01790</name>
</gene>
<keyword evidence="3" id="KW-0808">Transferase</keyword>
<dbReference type="GO" id="GO:0015648">
    <property type="term" value="F:lipid-linked peptidoglycan transporter activity"/>
    <property type="evidence" value="ECO:0007669"/>
    <property type="project" value="TreeGrafter"/>
</dbReference>
<evidence type="ECO:0000256" key="3">
    <source>
        <dbReference type="ARBA" id="ARBA00022679"/>
    </source>
</evidence>
<feature type="transmembrane region" description="Helical" evidence="17">
    <location>
        <begin position="100"/>
        <end position="122"/>
    </location>
</feature>
<reference evidence="18 19" key="1">
    <citation type="submission" date="2017-11" db="EMBL/GenBank/DDBJ databases">
        <title>Evolution of Phototrophy in the Chloroflexi Phylum Driven by Horizontal Gene Transfer.</title>
        <authorList>
            <person name="Ward L.M."/>
            <person name="Hemp J."/>
            <person name="Shih P.M."/>
            <person name="Mcglynn S.E."/>
            <person name="Fischer W."/>
        </authorList>
    </citation>
    <scope>NUCLEOTIDE SEQUENCE [LARGE SCALE GENOMIC DNA]</scope>
    <source>
        <strain evidence="18">CP2_2F</strain>
    </source>
</reference>
<evidence type="ECO:0000256" key="12">
    <source>
        <dbReference type="ARBA" id="ARBA00041185"/>
    </source>
</evidence>
<dbReference type="GO" id="GO:0051301">
    <property type="term" value="P:cell division"/>
    <property type="evidence" value="ECO:0007669"/>
    <property type="project" value="InterPro"/>
</dbReference>
<feature type="transmembrane region" description="Helical" evidence="17">
    <location>
        <begin position="294"/>
        <end position="314"/>
    </location>
</feature>
<dbReference type="Proteomes" id="UP000228921">
    <property type="component" value="Unassembled WGS sequence"/>
</dbReference>